<comment type="subunit">
    <text evidence="6">Homotrimer.</text>
</comment>
<dbReference type="PATRIC" id="fig|29311.18.peg.3324"/>
<dbReference type="GO" id="GO:0015036">
    <property type="term" value="F:disulfide oxidoreductase activity"/>
    <property type="evidence" value="ECO:0007669"/>
    <property type="project" value="TreeGrafter"/>
</dbReference>
<evidence type="ECO:0000259" key="7">
    <source>
        <dbReference type="Pfam" id="PF02627"/>
    </source>
</evidence>
<feature type="active site" description="Cysteine sulfenic acid (-SOH) intermediate" evidence="6">
    <location>
        <position position="133"/>
    </location>
</feature>
<sequence>MSIEDLKAALPEYAKDLKLNLGSIARSTVLNDEQLWGTLLASAAATRNAQVLAQIGAEAANYLSGEAYNAALGAAAIMGMNNVFYRGRGFLDGQYDDLRPGLRMNIIGNPGVDKAHFELWSFAVSSINGCSHCVVAHEHTLREAGVDREAVLEALKVAAIVSGVAQAITAAETLATIG</sequence>
<dbReference type="SUPFAM" id="SSF69118">
    <property type="entry name" value="AhpD-like"/>
    <property type="match status" value="1"/>
</dbReference>
<dbReference type="GO" id="GO:0045454">
    <property type="term" value="P:cell redox homeostasis"/>
    <property type="evidence" value="ECO:0007669"/>
    <property type="project" value="TreeGrafter"/>
</dbReference>
<feature type="disulfide bond" description="Interchain (with AhpC); in linked form" evidence="6">
    <location>
        <position position="133"/>
    </location>
</feature>
<gene>
    <name evidence="6" type="primary">ahpD</name>
    <name evidence="8" type="ORF">ABH38_10730</name>
</gene>
<reference evidence="8 9" key="1">
    <citation type="submission" date="2015-05" db="EMBL/GenBank/DDBJ databases">
        <title>Genome sequence of Mycobacterium haemophilum.</title>
        <authorList>
            <person name="Greninger A.L."/>
            <person name="Cunningham G."/>
            <person name="Miller S."/>
        </authorList>
    </citation>
    <scope>NUCLEOTIDE SEQUENCE [LARGE SCALE GENOMIC DNA]</scope>
    <source>
        <strain evidence="9">UC1</strain>
    </source>
</reference>
<evidence type="ECO:0000256" key="3">
    <source>
        <dbReference type="ARBA" id="ARBA00023002"/>
    </source>
</evidence>
<evidence type="ECO:0000256" key="2">
    <source>
        <dbReference type="ARBA" id="ARBA00022862"/>
    </source>
</evidence>
<keyword evidence="9" id="KW-1185">Reference proteome</keyword>
<dbReference type="NCBIfam" id="TIGR00777">
    <property type="entry name" value="ahpD"/>
    <property type="match status" value="1"/>
</dbReference>
<organism evidence="8 9">
    <name type="scientific">Mycobacterium haemophilum</name>
    <dbReference type="NCBI Taxonomy" id="29311"/>
    <lineage>
        <taxon>Bacteria</taxon>
        <taxon>Bacillati</taxon>
        <taxon>Actinomycetota</taxon>
        <taxon>Actinomycetes</taxon>
        <taxon>Mycobacteriales</taxon>
        <taxon>Mycobacteriaceae</taxon>
        <taxon>Mycobacterium</taxon>
    </lineage>
</organism>
<dbReference type="OrthoDB" id="9801997at2"/>
<dbReference type="STRING" id="1202450.B586_11605"/>
<keyword evidence="1 6" id="KW-0575">Peroxidase</keyword>
<dbReference type="InterPro" id="IPR004674">
    <property type="entry name" value="AhpD"/>
</dbReference>
<dbReference type="InterPro" id="IPR003779">
    <property type="entry name" value="CMD-like"/>
</dbReference>
<keyword evidence="2 6" id="KW-0049">Antioxidant</keyword>
<comment type="caution">
    <text evidence="8">The sequence shown here is derived from an EMBL/GenBank/DDBJ whole genome shotgun (WGS) entry which is preliminary data.</text>
</comment>
<dbReference type="PANTHER" id="PTHR33930:SF7">
    <property type="entry name" value="ALKYL HYDROPEROXIDE REDUCTASE AHPD"/>
    <property type="match status" value="1"/>
</dbReference>
<evidence type="ECO:0000256" key="5">
    <source>
        <dbReference type="ARBA" id="ARBA00023284"/>
    </source>
</evidence>
<comment type="function">
    <text evidence="6">Antioxidant protein with alkyl hydroperoxidase activity. Required for the reduction of the AhpC active site cysteine residues and for the regeneration of the AhpC enzyme activity.</text>
</comment>
<dbReference type="InterPro" id="IPR029032">
    <property type="entry name" value="AhpD-like"/>
</dbReference>
<accession>A0A0I9TVN8</accession>
<dbReference type="Proteomes" id="UP000036334">
    <property type="component" value="Unassembled WGS sequence"/>
</dbReference>
<feature type="domain" description="Carboxymuconolactone decarboxylase-like" evidence="7">
    <location>
        <begin position="101"/>
        <end position="172"/>
    </location>
</feature>
<feature type="active site" description="Proton donor" evidence="6">
    <location>
        <position position="130"/>
    </location>
</feature>
<keyword evidence="3 6" id="KW-0560">Oxidoreductase</keyword>
<dbReference type="RefSeq" id="WP_047314146.1">
    <property type="nucleotide sequence ID" value="NZ_LDPQ01000004.1"/>
</dbReference>
<evidence type="ECO:0000256" key="6">
    <source>
        <dbReference type="HAMAP-Rule" id="MF_01676"/>
    </source>
</evidence>
<evidence type="ECO:0000256" key="1">
    <source>
        <dbReference type="ARBA" id="ARBA00022559"/>
    </source>
</evidence>
<evidence type="ECO:0000256" key="4">
    <source>
        <dbReference type="ARBA" id="ARBA00023157"/>
    </source>
</evidence>
<dbReference type="InterPro" id="IPR004675">
    <property type="entry name" value="AhpD_core"/>
</dbReference>
<keyword evidence="5 6" id="KW-0676">Redox-active center</keyword>
<dbReference type="Gene3D" id="1.20.1290.10">
    <property type="entry name" value="AhpD-like"/>
    <property type="match status" value="1"/>
</dbReference>
<dbReference type="HAMAP" id="MF_01676">
    <property type="entry name" value="AhpD"/>
    <property type="match status" value="1"/>
</dbReference>
<evidence type="ECO:0000313" key="8">
    <source>
        <dbReference type="EMBL" id="KLO36866.1"/>
    </source>
</evidence>
<dbReference type="NCBIfam" id="TIGR00778">
    <property type="entry name" value="ahpD_dom"/>
    <property type="match status" value="1"/>
</dbReference>
<protein>
    <recommendedName>
        <fullName evidence="6">Alkyl hydroperoxide reductase AhpD</fullName>
        <ecNumber evidence="6">1.11.1.28</ecNumber>
    </recommendedName>
    <alternativeName>
        <fullName evidence="6">Alkylhydroperoxidase AhpD</fullName>
    </alternativeName>
</protein>
<comment type="catalytic activity">
    <reaction evidence="6">
        <text>N(6)-[(R)-dihydrolipoyl]-L-lysyl-[lipoyl-carrier protein] + a hydroperoxide = N(6)-[(R)-lipoyl]-L-lysyl-[lipoyl-carrier protein] + an alcohol + H2O</text>
        <dbReference type="Rhea" id="RHEA:62636"/>
        <dbReference type="Rhea" id="RHEA-COMP:10502"/>
        <dbReference type="Rhea" id="RHEA-COMP:16355"/>
        <dbReference type="ChEBI" id="CHEBI:15377"/>
        <dbReference type="ChEBI" id="CHEBI:30879"/>
        <dbReference type="ChEBI" id="CHEBI:35924"/>
        <dbReference type="ChEBI" id="CHEBI:83099"/>
        <dbReference type="ChEBI" id="CHEBI:83100"/>
        <dbReference type="EC" id="1.11.1.28"/>
    </reaction>
</comment>
<evidence type="ECO:0000313" key="9">
    <source>
        <dbReference type="Proteomes" id="UP000036334"/>
    </source>
</evidence>
<feature type="disulfide bond" evidence="6">
    <location>
        <begin position="130"/>
        <end position="133"/>
    </location>
</feature>
<dbReference type="EC" id="1.11.1.28" evidence="6"/>
<dbReference type="GO" id="GO:0032843">
    <property type="term" value="F:hydroperoxide reductase activity"/>
    <property type="evidence" value="ECO:0007669"/>
    <property type="project" value="InterPro"/>
</dbReference>
<dbReference type="AlphaFoldDB" id="A0A0I9TVN8"/>
<keyword evidence="4 6" id="KW-1015">Disulfide bond</keyword>
<dbReference type="PANTHER" id="PTHR33930">
    <property type="entry name" value="ALKYL HYDROPEROXIDE REDUCTASE AHPD"/>
    <property type="match status" value="1"/>
</dbReference>
<dbReference type="EMBL" id="LDPR01000007">
    <property type="protein sequence ID" value="KLO36866.1"/>
    <property type="molecule type" value="Genomic_DNA"/>
</dbReference>
<comment type="similarity">
    <text evidence="6">Belongs to the AhpD family.</text>
</comment>
<name>A0A0I9TVN8_9MYCO</name>
<dbReference type="Pfam" id="PF02627">
    <property type="entry name" value="CMD"/>
    <property type="match status" value="1"/>
</dbReference>
<dbReference type="GO" id="GO:0006979">
    <property type="term" value="P:response to oxidative stress"/>
    <property type="evidence" value="ECO:0007669"/>
    <property type="project" value="InterPro"/>
</dbReference>
<proteinExistence type="inferred from homology"/>
<dbReference type="GO" id="GO:0051920">
    <property type="term" value="F:peroxiredoxin activity"/>
    <property type="evidence" value="ECO:0007669"/>
    <property type="project" value="InterPro"/>
</dbReference>